<gene>
    <name evidence="1" type="ORF">J122_4086</name>
</gene>
<protein>
    <submittedName>
        <fullName evidence="1">Large exoprotein involved in heme utilization or adhesion</fullName>
    </submittedName>
</protein>
<keyword evidence="2" id="KW-1185">Reference proteome</keyword>
<dbReference type="PATRIC" id="fig|1306954.6.peg.3166"/>
<dbReference type="AlphaFoldDB" id="A0A137S1J9"/>
<sequence length="361" mass="38388">MNGRRLSCKAGFGSAFAGVFLVLVAITPASALAELERLAESEMSEIDGAGIGLVFDNFTFSHGTDRPDADGNQARIFRISGIKSTDGREVDITVNHLYIAGANSNYGENLAPVNLGRLVNPWRIDIVDGNGIGVPDKAVLELAAPSKIPGAEGFDCMGATAAAGSGQCSSRPATADWIGERADIGMQMNVAVGDDRSANLNIHARSAVIDGSYLRLWGDDQRSQMAGQFKLNFYSPEVSINACTQDGTACGSRITMSDFALELAIGNSLQPVFFDVDGGGNFILEVETIRSPGAGQIAANGLRAGSNAQTWDFYQDYYSNPDYRSNLQIGNFSVGDRDFGAARVEGMLIQHLQIQTKDLAP</sequence>
<accession>A0A137S1J9</accession>
<name>A0A137S1J9_9GAMM</name>
<evidence type="ECO:0000313" key="1">
    <source>
        <dbReference type="EMBL" id="KXO06312.1"/>
    </source>
</evidence>
<dbReference type="Proteomes" id="UP000070282">
    <property type="component" value="Unassembled WGS sequence"/>
</dbReference>
<comment type="caution">
    <text evidence="1">The sequence shown here is derived from an EMBL/GenBank/DDBJ whole genome shotgun (WGS) entry which is preliminary data.</text>
</comment>
<dbReference type="RefSeq" id="WP_227510312.1">
    <property type="nucleotide sequence ID" value="NZ_LOCO01000043.1"/>
</dbReference>
<proteinExistence type="predicted"/>
<reference evidence="2" key="1">
    <citation type="submission" date="2015-12" db="EMBL/GenBank/DDBJ databases">
        <authorList>
            <person name="Lima A."/>
            <person name="Farahani Zayas N."/>
            <person name="Castro Da Silva M.A."/>
            <person name="Cabral A."/>
            <person name="Pessatti M.L."/>
        </authorList>
    </citation>
    <scope>NUCLEOTIDE SEQUENCE [LARGE SCALE GENOMIC DNA]</scope>
    <source>
        <strain evidence="2">LAMA 842</strain>
    </source>
</reference>
<evidence type="ECO:0000313" key="2">
    <source>
        <dbReference type="Proteomes" id="UP000070282"/>
    </source>
</evidence>
<dbReference type="EMBL" id="LOCO01000043">
    <property type="protein sequence ID" value="KXO06312.1"/>
    <property type="molecule type" value="Genomic_DNA"/>
</dbReference>
<organism evidence="1 2">
    <name type="scientific">Marinobacter excellens LAMA 842</name>
    <dbReference type="NCBI Taxonomy" id="1306954"/>
    <lineage>
        <taxon>Bacteria</taxon>
        <taxon>Pseudomonadati</taxon>
        <taxon>Pseudomonadota</taxon>
        <taxon>Gammaproteobacteria</taxon>
        <taxon>Pseudomonadales</taxon>
        <taxon>Marinobacteraceae</taxon>
        <taxon>Marinobacter</taxon>
    </lineage>
</organism>